<dbReference type="PROSITE" id="PS51332">
    <property type="entry name" value="B12_BINDING"/>
    <property type="match status" value="1"/>
</dbReference>
<keyword evidence="4" id="KW-0413">Isomerase</keyword>
<reference evidence="8" key="1">
    <citation type="submission" date="2019-02" db="EMBL/GenBank/DDBJ databases">
        <authorList>
            <person name="Gruber-Vodicka R. H."/>
            <person name="Seah K. B. B."/>
        </authorList>
    </citation>
    <scope>NUCLEOTIDE SEQUENCE</scope>
    <source>
        <strain evidence="8">BECK_S312</strain>
        <strain evidence="9">BECK_S426</strain>
    </source>
</reference>
<dbReference type="InterPro" id="IPR006159">
    <property type="entry name" value="Acid_CoA_mut_C"/>
</dbReference>
<dbReference type="EMBL" id="CAADFM010000139">
    <property type="protein sequence ID" value="VFK16115.1"/>
    <property type="molecule type" value="Genomic_DNA"/>
</dbReference>
<sequence>MSEFSEQREGRRARIMVAWIGQDGHDRGATVVATAFADLGLRRADIGVLFQTPGEVARQAVKNDAHLNRHEHQRPRPQDPAAGTREGT</sequence>
<evidence type="ECO:0000256" key="4">
    <source>
        <dbReference type="ARBA" id="ARBA00023235"/>
    </source>
</evidence>
<dbReference type="PANTHER" id="PTHR48101">
    <property type="entry name" value="METHYLMALONYL-COA MUTASE, MITOCHONDRIAL-RELATED"/>
    <property type="match status" value="1"/>
</dbReference>
<dbReference type="GO" id="GO:0005737">
    <property type="term" value="C:cytoplasm"/>
    <property type="evidence" value="ECO:0007669"/>
    <property type="project" value="TreeGrafter"/>
</dbReference>
<evidence type="ECO:0000256" key="1">
    <source>
        <dbReference type="ARBA" id="ARBA00001922"/>
    </source>
</evidence>
<dbReference type="InterPro" id="IPR036724">
    <property type="entry name" value="Cobalamin-bd_sf"/>
</dbReference>
<dbReference type="GO" id="GO:0019678">
    <property type="term" value="P:propionate metabolic process, methylmalonyl pathway"/>
    <property type="evidence" value="ECO:0007669"/>
    <property type="project" value="TreeGrafter"/>
</dbReference>
<feature type="domain" description="B12-binding" evidence="7">
    <location>
        <begin position="12"/>
        <end position="67"/>
    </location>
</feature>
<evidence type="ECO:0000256" key="5">
    <source>
        <dbReference type="ARBA" id="ARBA00023285"/>
    </source>
</evidence>
<feature type="region of interest" description="Disordered" evidence="6">
    <location>
        <begin position="62"/>
        <end position="88"/>
    </location>
</feature>
<evidence type="ECO:0000256" key="6">
    <source>
        <dbReference type="SAM" id="MobiDB-lite"/>
    </source>
</evidence>
<evidence type="ECO:0000313" key="8">
    <source>
        <dbReference type="EMBL" id="VFK16115.1"/>
    </source>
</evidence>
<evidence type="ECO:0000259" key="7">
    <source>
        <dbReference type="PROSITE" id="PS51332"/>
    </source>
</evidence>
<comment type="cofactor">
    <cofactor evidence="1">
        <name>adenosylcob(III)alamin</name>
        <dbReference type="ChEBI" id="CHEBI:18408"/>
    </cofactor>
</comment>
<dbReference type="EMBL" id="CAADFP010000150">
    <property type="protein sequence ID" value="VFK31844.1"/>
    <property type="molecule type" value="Genomic_DNA"/>
</dbReference>
<evidence type="ECO:0000256" key="3">
    <source>
        <dbReference type="ARBA" id="ARBA00022723"/>
    </source>
</evidence>
<dbReference type="GO" id="GO:0004494">
    <property type="term" value="F:methylmalonyl-CoA mutase activity"/>
    <property type="evidence" value="ECO:0007669"/>
    <property type="project" value="TreeGrafter"/>
</dbReference>
<dbReference type="AlphaFoldDB" id="A0A450WGI0"/>
<evidence type="ECO:0000256" key="2">
    <source>
        <dbReference type="ARBA" id="ARBA00022628"/>
    </source>
</evidence>
<evidence type="ECO:0000313" key="9">
    <source>
        <dbReference type="EMBL" id="VFK31844.1"/>
    </source>
</evidence>
<dbReference type="Gene3D" id="3.40.50.280">
    <property type="entry name" value="Cobalamin-binding domain"/>
    <property type="match status" value="1"/>
</dbReference>
<dbReference type="SUPFAM" id="SSF52242">
    <property type="entry name" value="Cobalamin (vitamin B12)-binding domain"/>
    <property type="match status" value="1"/>
</dbReference>
<protein>
    <submittedName>
        <fullName evidence="8">Methylmalonyl-CoA mutase C-terminal domain-containing protein</fullName>
    </submittedName>
</protein>
<gene>
    <name evidence="8" type="ORF">BECKLPF1236A_GA0070988_101399</name>
    <name evidence="9" type="ORF">BECKLPF1236C_GA0070990_101509</name>
</gene>
<keyword evidence="5" id="KW-0170">Cobalt</keyword>
<dbReference type="GO" id="GO:0031419">
    <property type="term" value="F:cobalamin binding"/>
    <property type="evidence" value="ECO:0007669"/>
    <property type="project" value="UniProtKB-KW"/>
</dbReference>
<dbReference type="NCBIfam" id="TIGR00640">
    <property type="entry name" value="acid_CoA_mut_C"/>
    <property type="match status" value="1"/>
</dbReference>
<dbReference type="PANTHER" id="PTHR48101:SF4">
    <property type="entry name" value="METHYLMALONYL-COA MUTASE, MITOCHONDRIAL"/>
    <property type="match status" value="1"/>
</dbReference>
<keyword evidence="3" id="KW-0479">Metal-binding</keyword>
<accession>A0A450WGI0</accession>
<keyword evidence="2" id="KW-0846">Cobalamin</keyword>
<organism evidence="8">
    <name type="scientific">Candidatus Kentrum sp. LPFa</name>
    <dbReference type="NCBI Taxonomy" id="2126335"/>
    <lineage>
        <taxon>Bacteria</taxon>
        <taxon>Pseudomonadati</taxon>
        <taxon>Pseudomonadota</taxon>
        <taxon>Gammaproteobacteria</taxon>
        <taxon>Candidatus Kentrum</taxon>
    </lineage>
</organism>
<name>A0A450WGI0_9GAMM</name>
<dbReference type="GO" id="GO:0046872">
    <property type="term" value="F:metal ion binding"/>
    <property type="evidence" value="ECO:0007669"/>
    <property type="project" value="UniProtKB-KW"/>
</dbReference>
<proteinExistence type="predicted"/>
<feature type="compositionally biased region" description="Basic and acidic residues" evidence="6">
    <location>
        <begin position="62"/>
        <end position="77"/>
    </location>
</feature>
<dbReference type="InterPro" id="IPR006158">
    <property type="entry name" value="Cobalamin-bd"/>
</dbReference>